<keyword evidence="4" id="KW-1185">Reference proteome</keyword>
<dbReference type="InterPro" id="IPR006058">
    <property type="entry name" value="2Fe2S_fd_BS"/>
</dbReference>
<reference evidence="4 5" key="1">
    <citation type="submission" date="2018-03" db="EMBL/GenBank/DDBJ databases">
        <title>Whole genome sequencing of Histamine producing bacteria.</title>
        <authorList>
            <person name="Butler K."/>
        </authorList>
    </citation>
    <scope>NUCLEOTIDE SEQUENCE [LARGE SCALE GENOMIC DNA]</scope>
    <source>
        <strain evidence="3 5">FS-6.1</strain>
        <strain evidence="2 4">FS-6.2</strain>
    </source>
</reference>
<dbReference type="Proteomes" id="UP000241618">
    <property type="component" value="Unassembled WGS sequence"/>
</dbReference>
<dbReference type="PROSITE" id="PS00197">
    <property type="entry name" value="2FE2S_FER_1"/>
    <property type="match status" value="1"/>
</dbReference>
<proteinExistence type="predicted"/>
<dbReference type="CDD" id="cd00207">
    <property type="entry name" value="fer2"/>
    <property type="match status" value="1"/>
</dbReference>
<dbReference type="InterPro" id="IPR012675">
    <property type="entry name" value="Beta-grasp_dom_sf"/>
</dbReference>
<evidence type="ECO:0000313" key="5">
    <source>
        <dbReference type="Proteomes" id="UP000241618"/>
    </source>
</evidence>
<dbReference type="Pfam" id="PF00111">
    <property type="entry name" value="Fer2"/>
    <property type="match status" value="1"/>
</dbReference>
<gene>
    <name evidence="3" type="ORF">C9J18_02190</name>
    <name evidence="2" type="ORF">CTM96_01420</name>
</gene>
<dbReference type="Proteomes" id="UP000241405">
    <property type="component" value="Unassembled WGS sequence"/>
</dbReference>
<name>A0A2T3JY55_PHOPO</name>
<dbReference type="Gene3D" id="3.10.20.30">
    <property type="match status" value="1"/>
</dbReference>
<accession>A0A2T3JY55</accession>
<dbReference type="SUPFAM" id="SSF54292">
    <property type="entry name" value="2Fe-2S ferredoxin-like"/>
    <property type="match status" value="1"/>
</dbReference>
<feature type="domain" description="2Fe-2S ferredoxin-type" evidence="1">
    <location>
        <begin position="2"/>
        <end position="86"/>
    </location>
</feature>
<evidence type="ECO:0000313" key="2">
    <source>
        <dbReference type="EMBL" id="PSU27411.1"/>
    </source>
</evidence>
<comment type="caution">
    <text evidence="3">The sequence shown here is derived from an EMBL/GenBank/DDBJ whole genome shotgun (WGS) entry which is preliminary data.</text>
</comment>
<dbReference type="EMBL" id="PYMO01000001">
    <property type="protein sequence ID" value="PSU27411.1"/>
    <property type="molecule type" value="Genomic_DNA"/>
</dbReference>
<evidence type="ECO:0000259" key="1">
    <source>
        <dbReference type="PROSITE" id="PS51085"/>
    </source>
</evidence>
<evidence type="ECO:0000313" key="4">
    <source>
        <dbReference type="Proteomes" id="UP000241405"/>
    </source>
</evidence>
<dbReference type="PROSITE" id="PS51085">
    <property type="entry name" value="2FE2S_FER_2"/>
    <property type="match status" value="1"/>
</dbReference>
<dbReference type="EMBL" id="PYMP01000001">
    <property type="protein sequence ID" value="PSU54313.1"/>
    <property type="molecule type" value="Genomic_DNA"/>
</dbReference>
<dbReference type="NCBIfam" id="NF007985">
    <property type="entry name" value="PRK10713.1"/>
    <property type="match status" value="1"/>
</dbReference>
<dbReference type="RefSeq" id="WP_107189224.1">
    <property type="nucleotide sequence ID" value="NZ_PYMN01000003.1"/>
</dbReference>
<dbReference type="InterPro" id="IPR036010">
    <property type="entry name" value="2Fe-2S_ferredoxin-like_sf"/>
</dbReference>
<organism evidence="3 5">
    <name type="scientific">Photobacterium phosphoreum</name>
    <dbReference type="NCBI Taxonomy" id="659"/>
    <lineage>
        <taxon>Bacteria</taxon>
        <taxon>Pseudomonadati</taxon>
        <taxon>Pseudomonadota</taxon>
        <taxon>Gammaproteobacteria</taxon>
        <taxon>Vibrionales</taxon>
        <taxon>Vibrionaceae</taxon>
        <taxon>Photobacterium</taxon>
    </lineage>
</organism>
<dbReference type="AlphaFoldDB" id="A0A2T3JY55"/>
<dbReference type="GO" id="GO:0051537">
    <property type="term" value="F:2 iron, 2 sulfur cluster binding"/>
    <property type="evidence" value="ECO:0007669"/>
    <property type="project" value="InterPro"/>
</dbReference>
<sequence length="99" mass="10866">MSQLTIMVNGIKVCGNRHEPLLTQLENAGIKPEYQCRNGMCGACRCKLISGAVTQQDALAFIGPNEILSCCSIPQQDININFDYQLNINHQSAKTKIAL</sequence>
<protein>
    <submittedName>
        <fullName evidence="3">(2Fe-2S)-binding protein</fullName>
    </submittedName>
</protein>
<dbReference type="InterPro" id="IPR001041">
    <property type="entry name" value="2Fe-2S_ferredoxin-type"/>
</dbReference>
<evidence type="ECO:0000313" key="3">
    <source>
        <dbReference type="EMBL" id="PSU54313.1"/>
    </source>
</evidence>